<evidence type="ECO:0000313" key="1">
    <source>
        <dbReference type="EMBL" id="MBD3919138.1"/>
    </source>
</evidence>
<keyword evidence="2" id="KW-1185">Reference proteome</keyword>
<dbReference type="RefSeq" id="WP_191203407.1">
    <property type="nucleotide sequence ID" value="NZ_JACXZA010000002.1"/>
</dbReference>
<comment type="caution">
    <text evidence="1">The sequence shown here is derived from an EMBL/GenBank/DDBJ whole genome shotgun (WGS) entry which is preliminary data.</text>
</comment>
<reference evidence="1 2" key="1">
    <citation type="submission" date="2020-09" db="EMBL/GenBank/DDBJ databases">
        <title>Paenibacillus sp. strain PR3 16S rRNA gene Genome sequencing and assembly.</title>
        <authorList>
            <person name="Kim J."/>
        </authorList>
    </citation>
    <scope>NUCLEOTIDE SEQUENCE [LARGE SCALE GENOMIC DNA]</scope>
    <source>
        <strain evidence="1 2">PR3</strain>
    </source>
</reference>
<accession>A0ABR8MT42</accession>
<gene>
    <name evidence="1" type="ORF">H8B09_10260</name>
</gene>
<organism evidence="1 2">
    <name type="scientific">Paenibacillus terricola</name>
    <dbReference type="NCBI Taxonomy" id="2763503"/>
    <lineage>
        <taxon>Bacteria</taxon>
        <taxon>Bacillati</taxon>
        <taxon>Bacillota</taxon>
        <taxon>Bacilli</taxon>
        <taxon>Bacillales</taxon>
        <taxon>Paenibacillaceae</taxon>
        <taxon>Paenibacillus</taxon>
    </lineage>
</organism>
<name>A0ABR8MT42_9BACL</name>
<evidence type="ECO:0000313" key="2">
    <source>
        <dbReference type="Proteomes" id="UP000609346"/>
    </source>
</evidence>
<evidence type="ECO:0008006" key="3">
    <source>
        <dbReference type="Google" id="ProtNLM"/>
    </source>
</evidence>
<dbReference type="Proteomes" id="UP000609346">
    <property type="component" value="Unassembled WGS sequence"/>
</dbReference>
<protein>
    <recommendedName>
        <fullName evidence="3">Butirosin biosynthesis protein H N-terminal domain-containing protein</fullName>
    </recommendedName>
</protein>
<proteinExistence type="predicted"/>
<sequence length="346" mass="41584">MRKTELPVQIPPITGYLHHGLILSIAMAYEELMPWFHSNYIQLRCFRYPDDSRGTDFLNFFTMRSAFHHFPCLPYLEFQEFKTSLLKQHNINLHQYVMDSIDEGQYIIMYVDLFYIPDTIYYQKKHHTSETLIYGYDEEKQVYLNMDFNAEHIFTYKQIPYADLENSYEKTEFEFFWQKYTFAIEFTGFPPYELNLDFIIESLEDYLNSYNSSLRFTMVRMPWTSEECAYGMEIYELMEQYLQFVKLQQAPPDIRFFHILWEHKKCMMLRASYLEEVGVLDKALSFTEKFSDINDKALHMRNLLLRYQMTSEADLIDSALELSVQLKESEKEAMELLLAELKAKHV</sequence>
<dbReference type="EMBL" id="JACXZA010000002">
    <property type="protein sequence ID" value="MBD3919138.1"/>
    <property type="molecule type" value="Genomic_DNA"/>
</dbReference>